<organism evidence="3 4">
    <name type="scientific">Volvox africanus</name>
    <dbReference type="NCBI Taxonomy" id="51714"/>
    <lineage>
        <taxon>Eukaryota</taxon>
        <taxon>Viridiplantae</taxon>
        <taxon>Chlorophyta</taxon>
        <taxon>core chlorophytes</taxon>
        <taxon>Chlorophyceae</taxon>
        <taxon>CS clade</taxon>
        <taxon>Chlamydomonadales</taxon>
        <taxon>Volvocaceae</taxon>
        <taxon>Volvox</taxon>
    </lineage>
</organism>
<dbReference type="AlphaFoldDB" id="A0A8J4B727"/>
<keyword evidence="2" id="KW-0732">Signal</keyword>
<evidence type="ECO:0000313" key="3">
    <source>
        <dbReference type="EMBL" id="GIL55428.1"/>
    </source>
</evidence>
<protein>
    <recommendedName>
        <fullName evidence="5">Secreted protein</fullName>
    </recommendedName>
</protein>
<sequence>MDVGFSALLAPVATAVVMGPTPPLPTAPGNGPSCTPLGCGADNTVAVVLTVGMSAPTATGSANPCSLKLDVRARGLELPSVQPGAKSPGGDAVCGRGEATTGRSDAGPSQAAVAKDRMDTRRAASGGLAVAIAGGFSPVMDPPSAMAMRLAFCDTVKVPPVLLASVLSSPMMTS</sequence>
<proteinExistence type="predicted"/>
<reference evidence="3" key="1">
    <citation type="journal article" date="2021" name="Proc. Natl. Acad. Sci. U.S.A.">
        <title>Three genomes in the algal genus Volvox reveal the fate of a haploid sex-determining region after a transition to homothallism.</title>
        <authorList>
            <person name="Yamamoto K."/>
            <person name="Hamaji T."/>
            <person name="Kawai-Toyooka H."/>
            <person name="Matsuzaki R."/>
            <person name="Takahashi F."/>
            <person name="Nishimura Y."/>
            <person name="Kawachi M."/>
            <person name="Noguchi H."/>
            <person name="Minakuchi Y."/>
            <person name="Umen J.G."/>
            <person name="Toyoda A."/>
            <person name="Nozaki H."/>
        </authorList>
    </citation>
    <scope>NUCLEOTIDE SEQUENCE</scope>
    <source>
        <strain evidence="3">NIES-3780</strain>
    </source>
</reference>
<evidence type="ECO:0008006" key="5">
    <source>
        <dbReference type="Google" id="ProtNLM"/>
    </source>
</evidence>
<feature type="region of interest" description="Disordered" evidence="1">
    <location>
        <begin position="79"/>
        <end position="112"/>
    </location>
</feature>
<dbReference type="EMBL" id="BNCO01000021">
    <property type="protein sequence ID" value="GIL55428.1"/>
    <property type="molecule type" value="Genomic_DNA"/>
</dbReference>
<name>A0A8J4B727_9CHLO</name>
<evidence type="ECO:0000313" key="4">
    <source>
        <dbReference type="Proteomes" id="UP000747399"/>
    </source>
</evidence>
<feature type="signal peptide" evidence="2">
    <location>
        <begin position="1"/>
        <end position="15"/>
    </location>
</feature>
<gene>
    <name evidence="3" type="ORF">Vafri_10986</name>
</gene>
<feature type="chain" id="PRO_5035206064" description="Secreted protein" evidence="2">
    <location>
        <begin position="16"/>
        <end position="174"/>
    </location>
</feature>
<accession>A0A8J4B727</accession>
<comment type="caution">
    <text evidence="3">The sequence shown here is derived from an EMBL/GenBank/DDBJ whole genome shotgun (WGS) entry which is preliminary data.</text>
</comment>
<evidence type="ECO:0000256" key="1">
    <source>
        <dbReference type="SAM" id="MobiDB-lite"/>
    </source>
</evidence>
<evidence type="ECO:0000256" key="2">
    <source>
        <dbReference type="SAM" id="SignalP"/>
    </source>
</evidence>
<dbReference type="Proteomes" id="UP000747399">
    <property type="component" value="Unassembled WGS sequence"/>
</dbReference>
<keyword evidence="4" id="KW-1185">Reference proteome</keyword>